<dbReference type="InterPro" id="IPR001810">
    <property type="entry name" value="F-box_dom"/>
</dbReference>
<evidence type="ECO:0000313" key="3">
    <source>
        <dbReference type="Proteomes" id="UP000799118"/>
    </source>
</evidence>
<accession>A0A6A4H6W4</accession>
<dbReference type="AlphaFoldDB" id="A0A6A4H6W4"/>
<name>A0A6A4H6W4_9AGAR</name>
<evidence type="ECO:0000313" key="2">
    <source>
        <dbReference type="EMBL" id="KAE9393912.1"/>
    </source>
</evidence>
<gene>
    <name evidence="2" type="ORF">BT96DRAFT_943566</name>
</gene>
<protein>
    <recommendedName>
        <fullName evidence="1">F-box domain-containing protein</fullName>
    </recommendedName>
</protein>
<dbReference type="EMBL" id="ML769561">
    <property type="protein sequence ID" value="KAE9393912.1"/>
    <property type="molecule type" value="Genomic_DNA"/>
</dbReference>
<dbReference type="SUPFAM" id="SSF81383">
    <property type="entry name" value="F-box domain"/>
    <property type="match status" value="1"/>
</dbReference>
<sequence length="366" mass="41725">MTNLPFDILWKILEYLPFEEVTRIRTVNRHFLEIARTLQYRKLVVNGYGKRTKRLLKALCHWGTMFVRYTSSLGLLITWSQSKLTAGANAIEFSPWLITFIPSSTLTIRDAEPKLWSASASENRSSWSPKQHGNFQFVQEYSIGWDVDRPYHAELFTAFLSLADVAPFGKTLTKLSLKVPTDRLVCLASVRLPSLEELDIHLATQSLSERYINDCLDCFVVFVNNLYLTLRSLSVSTSHTSLNLDLYTFFHLLGDFAHLHTLGITIPYDGAHFSSLDSLRFFIHKHNGNLQELKLLCHARSAARTRPNDPSAKYWIQRIVADISSTPPRDLHKLELALRPLRSQLTPFLTFLASVADQLDSLVLTG</sequence>
<dbReference type="Proteomes" id="UP000799118">
    <property type="component" value="Unassembled WGS sequence"/>
</dbReference>
<dbReference type="PROSITE" id="PS50181">
    <property type="entry name" value="FBOX"/>
    <property type="match status" value="1"/>
</dbReference>
<proteinExistence type="predicted"/>
<dbReference type="OrthoDB" id="2997904at2759"/>
<evidence type="ECO:0000259" key="1">
    <source>
        <dbReference type="PROSITE" id="PS50181"/>
    </source>
</evidence>
<reference evidence="2" key="1">
    <citation type="journal article" date="2019" name="Environ. Microbiol.">
        <title>Fungal ecological strategies reflected in gene transcription - a case study of two litter decomposers.</title>
        <authorList>
            <person name="Barbi F."/>
            <person name="Kohler A."/>
            <person name="Barry K."/>
            <person name="Baskaran P."/>
            <person name="Daum C."/>
            <person name="Fauchery L."/>
            <person name="Ihrmark K."/>
            <person name="Kuo A."/>
            <person name="LaButti K."/>
            <person name="Lipzen A."/>
            <person name="Morin E."/>
            <person name="Grigoriev I.V."/>
            <person name="Henrissat B."/>
            <person name="Lindahl B."/>
            <person name="Martin F."/>
        </authorList>
    </citation>
    <scope>NUCLEOTIDE SEQUENCE</scope>
    <source>
        <strain evidence="2">JB14</strain>
    </source>
</reference>
<keyword evidence="3" id="KW-1185">Reference proteome</keyword>
<dbReference type="InterPro" id="IPR036047">
    <property type="entry name" value="F-box-like_dom_sf"/>
</dbReference>
<feature type="domain" description="F-box" evidence="1">
    <location>
        <begin position="1"/>
        <end position="43"/>
    </location>
</feature>
<dbReference type="Pfam" id="PF00646">
    <property type="entry name" value="F-box"/>
    <property type="match status" value="1"/>
</dbReference>
<organism evidence="2 3">
    <name type="scientific">Gymnopus androsaceus JB14</name>
    <dbReference type="NCBI Taxonomy" id="1447944"/>
    <lineage>
        <taxon>Eukaryota</taxon>
        <taxon>Fungi</taxon>
        <taxon>Dikarya</taxon>
        <taxon>Basidiomycota</taxon>
        <taxon>Agaricomycotina</taxon>
        <taxon>Agaricomycetes</taxon>
        <taxon>Agaricomycetidae</taxon>
        <taxon>Agaricales</taxon>
        <taxon>Marasmiineae</taxon>
        <taxon>Omphalotaceae</taxon>
        <taxon>Gymnopus</taxon>
    </lineage>
</organism>